<name>A0A8S3HGJ4_9BILA</name>
<dbReference type="Pfam" id="PF08240">
    <property type="entry name" value="ADH_N"/>
    <property type="match status" value="1"/>
</dbReference>
<proteinExistence type="predicted"/>
<dbReference type="EMBL" id="CAJOBJ010331576">
    <property type="protein sequence ID" value="CAF5183495.1"/>
    <property type="molecule type" value="Genomic_DNA"/>
</dbReference>
<dbReference type="PANTHER" id="PTHR42813:SF2">
    <property type="entry name" value="DEHYDROGENASE, ZINC-CONTAINING, PUTATIVE (AFU_ORTHOLOGUE AFUA_2G02810)-RELATED"/>
    <property type="match status" value="1"/>
</dbReference>
<dbReference type="PROSITE" id="PS00059">
    <property type="entry name" value="ADH_ZINC"/>
    <property type="match status" value="1"/>
</dbReference>
<feature type="domain" description="Alcohol dehydrogenase-like N-terminal" evidence="5">
    <location>
        <begin position="25"/>
        <end position="125"/>
    </location>
</feature>
<evidence type="ECO:0000256" key="3">
    <source>
        <dbReference type="ARBA" id="ARBA00022833"/>
    </source>
</evidence>
<evidence type="ECO:0000256" key="1">
    <source>
        <dbReference type="ARBA" id="ARBA00001947"/>
    </source>
</evidence>
<dbReference type="InterPro" id="IPR011032">
    <property type="entry name" value="GroES-like_sf"/>
</dbReference>
<reference evidence="6" key="1">
    <citation type="submission" date="2021-02" db="EMBL/GenBank/DDBJ databases">
        <authorList>
            <person name="Nowell W R."/>
        </authorList>
    </citation>
    <scope>NUCLEOTIDE SEQUENCE</scope>
</reference>
<evidence type="ECO:0000313" key="6">
    <source>
        <dbReference type="EMBL" id="CAF5183495.1"/>
    </source>
</evidence>
<dbReference type="InterPro" id="IPR002328">
    <property type="entry name" value="ADH_Zn_CS"/>
</dbReference>
<organism evidence="6 7">
    <name type="scientific">Rotaria magnacalcarata</name>
    <dbReference type="NCBI Taxonomy" id="392030"/>
    <lineage>
        <taxon>Eukaryota</taxon>
        <taxon>Metazoa</taxon>
        <taxon>Spiralia</taxon>
        <taxon>Gnathifera</taxon>
        <taxon>Rotifera</taxon>
        <taxon>Eurotatoria</taxon>
        <taxon>Bdelloidea</taxon>
        <taxon>Philodinida</taxon>
        <taxon>Philodinidae</taxon>
        <taxon>Rotaria</taxon>
    </lineage>
</organism>
<dbReference type="Gene3D" id="3.90.180.10">
    <property type="entry name" value="Medium-chain alcohol dehydrogenases, catalytic domain"/>
    <property type="match status" value="1"/>
</dbReference>
<keyword evidence="3" id="KW-0862">Zinc</keyword>
<dbReference type="InterPro" id="IPR013154">
    <property type="entry name" value="ADH-like_N"/>
</dbReference>
<evidence type="ECO:0000256" key="2">
    <source>
        <dbReference type="ARBA" id="ARBA00022723"/>
    </source>
</evidence>
<dbReference type="SUPFAM" id="SSF50129">
    <property type="entry name" value="GroES-like"/>
    <property type="match status" value="1"/>
</dbReference>
<protein>
    <recommendedName>
        <fullName evidence="5">Alcohol dehydrogenase-like N-terminal domain-containing protein</fullName>
    </recommendedName>
</protein>
<dbReference type="GO" id="GO:0016491">
    <property type="term" value="F:oxidoreductase activity"/>
    <property type="evidence" value="ECO:0007669"/>
    <property type="project" value="UniProtKB-KW"/>
</dbReference>
<sequence>MQAVIFKGVRNIAVENRPIPICKNSTDVIIKVHVTALCGSDLHIYRGHEFSETEVIMGHEFVGEIIEIGLDVKNFKTGDKIIVPFSTCCGNCFYCAKGLTSRCEKSQVFGTPLLDGGQAEYVRIPFA</sequence>
<evidence type="ECO:0000256" key="4">
    <source>
        <dbReference type="ARBA" id="ARBA00023002"/>
    </source>
</evidence>
<evidence type="ECO:0000313" key="7">
    <source>
        <dbReference type="Proteomes" id="UP000681720"/>
    </source>
</evidence>
<keyword evidence="2" id="KW-0479">Metal-binding</keyword>
<keyword evidence="4" id="KW-0560">Oxidoreductase</keyword>
<dbReference type="GO" id="GO:0008270">
    <property type="term" value="F:zinc ion binding"/>
    <property type="evidence" value="ECO:0007669"/>
    <property type="project" value="InterPro"/>
</dbReference>
<accession>A0A8S3HGJ4</accession>
<gene>
    <name evidence="6" type="ORF">GIL414_LOCUS70139</name>
</gene>
<dbReference type="AlphaFoldDB" id="A0A8S3HGJ4"/>
<comment type="caution">
    <text evidence="6">The sequence shown here is derived from an EMBL/GenBank/DDBJ whole genome shotgun (WGS) entry which is preliminary data.</text>
</comment>
<feature type="non-terminal residue" evidence="6">
    <location>
        <position position="1"/>
    </location>
</feature>
<dbReference type="PANTHER" id="PTHR42813">
    <property type="entry name" value="ZINC-TYPE ALCOHOL DEHYDROGENASE-LIKE"/>
    <property type="match status" value="1"/>
</dbReference>
<evidence type="ECO:0000259" key="5">
    <source>
        <dbReference type="Pfam" id="PF08240"/>
    </source>
</evidence>
<dbReference type="Proteomes" id="UP000681720">
    <property type="component" value="Unassembled WGS sequence"/>
</dbReference>
<comment type="cofactor">
    <cofactor evidence="1">
        <name>Zn(2+)</name>
        <dbReference type="ChEBI" id="CHEBI:29105"/>
    </cofactor>
</comment>